<feature type="transmembrane region" description="Helical" evidence="14">
    <location>
        <begin position="39"/>
        <end position="59"/>
    </location>
</feature>
<comment type="similarity">
    <text evidence="2 14">Belongs to the peptidase M50B family.</text>
</comment>
<feature type="transmembrane region" description="Helical" evidence="14">
    <location>
        <begin position="141"/>
        <end position="167"/>
    </location>
</feature>
<accession>A2C0Z5</accession>
<feature type="transmembrane region" description="Helical" evidence="14">
    <location>
        <begin position="204"/>
        <end position="221"/>
    </location>
</feature>
<keyword evidence="5 14" id="KW-0812">Transmembrane</keyword>
<dbReference type="CDD" id="cd06164">
    <property type="entry name" value="S2P-M50_SpoIVFB_CBS"/>
    <property type="match status" value="1"/>
</dbReference>
<dbReference type="GO" id="GO:0046872">
    <property type="term" value="F:metal ion binding"/>
    <property type="evidence" value="ECO:0007669"/>
    <property type="project" value="UniProtKB-UniRule"/>
</dbReference>
<evidence type="ECO:0000256" key="3">
    <source>
        <dbReference type="ARBA" id="ARBA00022475"/>
    </source>
</evidence>
<feature type="transmembrane region" description="Helical" evidence="14">
    <location>
        <begin position="100"/>
        <end position="121"/>
    </location>
</feature>
<proteinExistence type="inferred from homology"/>
<evidence type="ECO:0000256" key="8">
    <source>
        <dbReference type="ARBA" id="ARBA00022801"/>
    </source>
</evidence>
<evidence type="ECO:0000256" key="10">
    <source>
        <dbReference type="ARBA" id="ARBA00022989"/>
    </source>
</evidence>
<evidence type="ECO:0000256" key="15">
    <source>
        <dbReference type="PIRSR" id="PIRSR006404-1"/>
    </source>
</evidence>
<keyword evidence="8 14" id="KW-0378">Hydrolase</keyword>
<gene>
    <name evidence="18" type="ordered locus">NATL1_05931</name>
</gene>
<dbReference type="InterPro" id="IPR008915">
    <property type="entry name" value="Peptidase_M50"/>
</dbReference>
<evidence type="ECO:0000256" key="9">
    <source>
        <dbReference type="ARBA" id="ARBA00022833"/>
    </source>
</evidence>
<name>A2C0Z5_PROM1</name>
<dbReference type="InterPro" id="IPR046342">
    <property type="entry name" value="CBS_dom_sf"/>
</dbReference>
<evidence type="ECO:0000256" key="1">
    <source>
        <dbReference type="ARBA" id="ARBA00004651"/>
    </source>
</evidence>
<keyword evidence="9 14" id="KW-0862">Zinc</keyword>
<dbReference type="GO" id="GO:0005886">
    <property type="term" value="C:plasma membrane"/>
    <property type="evidence" value="ECO:0007669"/>
    <property type="project" value="UniProtKB-SubCell"/>
</dbReference>
<evidence type="ECO:0000256" key="12">
    <source>
        <dbReference type="ARBA" id="ARBA00023122"/>
    </source>
</evidence>
<keyword evidence="10 14" id="KW-1133">Transmembrane helix</keyword>
<evidence type="ECO:0000256" key="11">
    <source>
        <dbReference type="ARBA" id="ARBA00023049"/>
    </source>
</evidence>
<dbReference type="GO" id="GO:0006508">
    <property type="term" value="P:proteolysis"/>
    <property type="evidence" value="ECO:0007669"/>
    <property type="project" value="UniProtKB-KW"/>
</dbReference>
<evidence type="ECO:0000259" key="17">
    <source>
        <dbReference type="Pfam" id="PF02163"/>
    </source>
</evidence>
<evidence type="ECO:0000256" key="13">
    <source>
        <dbReference type="ARBA" id="ARBA00023136"/>
    </source>
</evidence>
<feature type="transmembrane region" description="Helical" evidence="14">
    <location>
        <begin position="179"/>
        <end position="198"/>
    </location>
</feature>
<evidence type="ECO:0000313" key="19">
    <source>
        <dbReference type="Proteomes" id="UP000002592"/>
    </source>
</evidence>
<comment type="subcellular location">
    <subcellularLocation>
        <location evidence="1 14">Cell membrane</location>
        <topology evidence="1 14">Multi-pass membrane protein</topology>
    </subcellularLocation>
</comment>
<dbReference type="PIRSF" id="PIRSF006404">
    <property type="entry name" value="UCP006404_Pept_M50_CBS"/>
    <property type="match status" value="1"/>
</dbReference>
<feature type="active site" evidence="15">
    <location>
        <position position="61"/>
    </location>
</feature>
<dbReference type="Proteomes" id="UP000002592">
    <property type="component" value="Chromosome"/>
</dbReference>
<evidence type="ECO:0000256" key="4">
    <source>
        <dbReference type="ARBA" id="ARBA00022670"/>
    </source>
</evidence>
<keyword evidence="12" id="KW-0129">CBS domain</keyword>
<feature type="domain" description="Peptidase M50" evidence="17">
    <location>
        <begin position="52"/>
        <end position="121"/>
    </location>
</feature>
<dbReference type="AlphaFoldDB" id="A2C0Z5"/>
<evidence type="ECO:0000256" key="14">
    <source>
        <dbReference type="PIRNR" id="PIRNR006404"/>
    </source>
</evidence>
<dbReference type="PANTHER" id="PTHR39188">
    <property type="entry name" value="MEMBRANE-ASSOCIATED ZINC METALLOPROTEASE M50B"/>
    <property type="match status" value="1"/>
</dbReference>
<keyword evidence="6 14" id="KW-0479">Metal-binding</keyword>
<dbReference type="SUPFAM" id="SSF54631">
    <property type="entry name" value="CBS-domain pair"/>
    <property type="match status" value="1"/>
</dbReference>
<evidence type="ECO:0000313" key="18">
    <source>
        <dbReference type="EMBL" id="ABM75155.1"/>
    </source>
</evidence>
<keyword evidence="4 14" id="KW-0645">Protease</keyword>
<evidence type="ECO:0000256" key="5">
    <source>
        <dbReference type="ARBA" id="ARBA00022692"/>
    </source>
</evidence>
<feature type="binding site" evidence="16">
    <location>
        <position position="60"/>
    </location>
    <ligand>
        <name>Zn(2+)</name>
        <dbReference type="ChEBI" id="CHEBI:29105"/>
        <note>catalytic</note>
    </ligand>
</feature>
<sequence length="405" mass="45265">MKIRGIPLRIHPSWFLVYLYFTLSSKDQFETLLNGQATIWNGWVIGAFTSSLLFLSVLLHELAHSFVAIGEGLKVRDITLFFLGGMASLEKECPTSKGSLKIAISGPVVSLLLAFLMILLSNNLSVSNFILSNLFKQVGSLNLLIGVFNLLPIIPLDGGVILKSLIWYFTGSKRAGIKVAIGSARLISFLAIFIGFLSLVRGNLYLAICFSIIGLFVFSSSKSQSQIIQIQKILSESYVNQVCSRSFRVLEDDLPVKVLSKYSSFNKDNFFNEVWILLCREGRWVGYVNEKILKNISVQNWDKKFLYEFSQPINELPSISEKESLWKAILKIEKTKDGRLLVLSFSGLPLGTLDRVDIGKAVLKKIGLNLPDQLIKIARKDNIYPLGLNLLNIAQSMDSSDLLED</sequence>
<keyword evidence="3 14" id="KW-1003">Cell membrane</keyword>
<protein>
    <recommendedName>
        <fullName evidence="14">Zinc metalloprotease</fullName>
    </recommendedName>
</protein>
<comment type="cofactor">
    <cofactor evidence="14 16">
        <name>Zn(2+)</name>
        <dbReference type="ChEBI" id="CHEBI:29105"/>
    </cofactor>
    <text evidence="14 16">Binds 1 zinc ion per subunit.</text>
</comment>
<dbReference type="GO" id="GO:0008237">
    <property type="term" value="F:metallopeptidase activity"/>
    <property type="evidence" value="ECO:0007669"/>
    <property type="project" value="UniProtKB-UniRule"/>
</dbReference>
<dbReference type="HOGENOM" id="CLU_037123_1_2_3"/>
<dbReference type="eggNOG" id="COG1994">
    <property type="taxonomic scope" value="Bacteria"/>
</dbReference>
<keyword evidence="11 14" id="KW-0482">Metalloprotease</keyword>
<dbReference type="Pfam" id="PF02163">
    <property type="entry name" value="Peptidase_M50"/>
    <property type="match status" value="2"/>
</dbReference>
<dbReference type="KEGG" id="pme:NATL1_05931"/>
<evidence type="ECO:0000256" key="16">
    <source>
        <dbReference type="PIRSR" id="PIRSR006404-2"/>
    </source>
</evidence>
<feature type="binding site" evidence="16">
    <location>
        <position position="157"/>
    </location>
    <ligand>
        <name>Zn(2+)</name>
        <dbReference type="ChEBI" id="CHEBI:29105"/>
        <note>catalytic</note>
    </ligand>
</feature>
<organism evidence="18 19">
    <name type="scientific">Prochlorococcus marinus (strain NATL1A)</name>
    <dbReference type="NCBI Taxonomy" id="167555"/>
    <lineage>
        <taxon>Bacteria</taxon>
        <taxon>Bacillati</taxon>
        <taxon>Cyanobacteriota</taxon>
        <taxon>Cyanophyceae</taxon>
        <taxon>Synechococcales</taxon>
        <taxon>Prochlorococcaceae</taxon>
        <taxon>Prochlorococcus</taxon>
    </lineage>
</organism>
<dbReference type="PANTHER" id="PTHR39188:SF3">
    <property type="entry name" value="STAGE IV SPORULATION PROTEIN FB"/>
    <property type="match status" value="1"/>
</dbReference>
<evidence type="ECO:0000256" key="7">
    <source>
        <dbReference type="ARBA" id="ARBA00022737"/>
    </source>
</evidence>
<keyword evidence="13 14" id="KW-0472">Membrane</keyword>
<feature type="binding site" evidence="16">
    <location>
        <position position="64"/>
    </location>
    <ligand>
        <name>Zn(2+)</name>
        <dbReference type="ChEBI" id="CHEBI:29105"/>
        <note>catalytic</note>
    </ligand>
</feature>
<reference evidence="19" key="1">
    <citation type="journal article" date="2007" name="PLoS Genet.">
        <title>Patterns and implications of gene gain and loss in the evolution of Prochlorococcus.</title>
        <authorList>
            <person name="Kettler G.C."/>
            <person name="Martiny A.C."/>
            <person name="Huang K."/>
            <person name="Zucker J."/>
            <person name="Coleman M.L."/>
            <person name="Rodrigue S."/>
            <person name="Chen F."/>
            <person name="Lapidus A."/>
            <person name="Ferriera S."/>
            <person name="Johnson J."/>
            <person name="Steglich C."/>
            <person name="Church G.M."/>
            <person name="Richardson P."/>
            <person name="Chisholm S.W."/>
        </authorList>
    </citation>
    <scope>NUCLEOTIDE SEQUENCE [LARGE SCALE GENOMIC DNA]</scope>
    <source>
        <strain evidence="19">NATL1A</strain>
    </source>
</reference>
<feature type="domain" description="Peptidase M50" evidence="17">
    <location>
        <begin position="129"/>
        <end position="174"/>
    </location>
</feature>
<evidence type="ECO:0000256" key="6">
    <source>
        <dbReference type="ARBA" id="ARBA00022723"/>
    </source>
</evidence>
<keyword evidence="7" id="KW-0677">Repeat</keyword>
<dbReference type="EMBL" id="CP000553">
    <property type="protein sequence ID" value="ABM75155.1"/>
    <property type="molecule type" value="Genomic_DNA"/>
</dbReference>
<dbReference type="InterPro" id="IPR016483">
    <property type="entry name" value="UCP006404_Pept_M50_CBS"/>
</dbReference>
<evidence type="ECO:0000256" key="2">
    <source>
        <dbReference type="ARBA" id="ARBA00007931"/>
    </source>
</evidence>